<feature type="region of interest" description="Disordered" evidence="2">
    <location>
        <begin position="222"/>
        <end position="401"/>
    </location>
</feature>
<feature type="compositionally biased region" description="Polar residues" evidence="2">
    <location>
        <begin position="252"/>
        <end position="261"/>
    </location>
</feature>
<evidence type="ECO:0000313" key="3">
    <source>
        <dbReference type="EMBL" id="KAI9251441.1"/>
    </source>
</evidence>
<protein>
    <submittedName>
        <fullName evidence="3">Uncharacterized protein</fullName>
    </submittedName>
</protein>
<keyword evidence="4" id="KW-1185">Reference proteome</keyword>
<feature type="compositionally biased region" description="Basic and acidic residues" evidence="2">
    <location>
        <begin position="377"/>
        <end position="395"/>
    </location>
</feature>
<name>A0AAD5JSD2_9FUNG</name>
<reference evidence="3" key="2">
    <citation type="submission" date="2023-02" db="EMBL/GenBank/DDBJ databases">
        <authorList>
            <consortium name="DOE Joint Genome Institute"/>
            <person name="Mondo S.J."/>
            <person name="Chang Y."/>
            <person name="Wang Y."/>
            <person name="Ahrendt S."/>
            <person name="Andreopoulos W."/>
            <person name="Barry K."/>
            <person name="Beard J."/>
            <person name="Benny G.L."/>
            <person name="Blankenship S."/>
            <person name="Bonito G."/>
            <person name="Cuomo C."/>
            <person name="Desiro A."/>
            <person name="Gervers K.A."/>
            <person name="Hundley H."/>
            <person name="Kuo A."/>
            <person name="LaButti K."/>
            <person name="Lang B.F."/>
            <person name="Lipzen A."/>
            <person name="O'Donnell K."/>
            <person name="Pangilinan J."/>
            <person name="Reynolds N."/>
            <person name="Sandor L."/>
            <person name="Smith M.W."/>
            <person name="Tsang A."/>
            <person name="Grigoriev I.V."/>
            <person name="Stajich J.E."/>
            <person name="Spatafora J.W."/>
        </authorList>
    </citation>
    <scope>NUCLEOTIDE SEQUENCE</scope>
    <source>
        <strain evidence="3">RSA 2281</strain>
    </source>
</reference>
<feature type="compositionally biased region" description="Low complexity" evidence="2">
    <location>
        <begin position="233"/>
        <end position="244"/>
    </location>
</feature>
<dbReference type="Proteomes" id="UP001209540">
    <property type="component" value="Unassembled WGS sequence"/>
</dbReference>
<evidence type="ECO:0000313" key="4">
    <source>
        <dbReference type="Proteomes" id="UP001209540"/>
    </source>
</evidence>
<feature type="compositionally biased region" description="Polar residues" evidence="2">
    <location>
        <begin position="300"/>
        <end position="312"/>
    </location>
</feature>
<keyword evidence="1" id="KW-0175">Coiled coil</keyword>
<dbReference type="EMBL" id="JAIXMP010000030">
    <property type="protein sequence ID" value="KAI9251441.1"/>
    <property type="molecule type" value="Genomic_DNA"/>
</dbReference>
<evidence type="ECO:0000256" key="2">
    <source>
        <dbReference type="SAM" id="MobiDB-lite"/>
    </source>
</evidence>
<reference evidence="3" key="1">
    <citation type="journal article" date="2022" name="IScience">
        <title>Evolution of zygomycete secretomes and the origins of terrestrial fungal ecologies.</title>
        <authorList>
            <person name="Chang Y."/>
            <person name="Wang Y."/>
            <person name="Mondo S."/>
            <person name="Ahrendt S."/>
            <person name="Andreopoulos W."/>
            <person name="Barry K."/>
            <person name="Beard J."/>
            <person name="Benny G.L."/>
            <person name="Blankenship S."/>
            <person name="Bonito G."/>
            <person name="Cuomo C."/>
            <person name="Desiro A."/>
            <person name="Gervers K.A."/>
            <person name="Hundley H."/>
            <person name="Kuo A."/>
            <person name="LaButti K."/>
            <person name="Lang B.F."/>
            <person name="Lipzen A."/>
            <person name="O'Donnell K."/>
            <person name="Pangilinan J."/>
            <person name="Reynolds N."/>
            <person name="Sandor L."/>
            <person name="Smith M.E."/>
            <person name="Tsang A."/>
            <person name="Grigoriev I.V."/>
            <person name="Stajich J.E."/>
            <person name="Spatafora J.W."/>
        </authorList>
    </citation>
    <scope>NUCLEOTIDE SEQUENCE</scope>
    <source>
        <strain evidence="3">RSA 2281</strain>
    </source>
</reference>
<feature type="coiled-coil region" evidence="1">
    <location>
        <begin position="160"/>
        <end position="187"/>
    </location>
</feature>
<organism evidence="3 4">
    <name type="scientific">Phascolomyces articulosus</name>
    <dbReference type="NCBI Taxonomy" id="60185"/>
    <lineage>
        <taxon>Eukaryota</taxon>
        <taxon>Fungi</taxon>
        <taxon>Fungi incertae sedis</taxon>
        <taxon>Mucoromycota</taxon>
        <taxon>Mucoromycotina</taxon>
        <taxon>Mucoromycetes</taxon>
        <taxon>Mucorales</taxon>
        <taxon>Lichtheimiaceae</taxon>
        <taxon>Phascolomyces</taxon>
    </lineage>
</organism>
<sequence length="401" mass="45688">MVHYIYKSEQKQDQSRWYIDCEWMNNIDFETNHSDLHLCTITLNNVSDFWSGSITRKDLDNFVNQNTSFDKLNQVVTSGLQGEQDYEGQALSWKIFQKENTCKMVLIGYMAGSLPYELGYINIPKVPAPEKHKVMRNWMENTIKQCLTFKQIQKALLERNRDLVVYKEKMEKELEDLTREKVESDMATIQKIKLLVNSKKRRIHKVMMERDRLLKQLEAQQAVDENNDRERQSTSPTSPKPVTTTKKRGRPSSKTTGNDENTQSKRTRTTVATSSPTPPSPPSLSNRNNKNTSDDKHTNDQPQGIDNGINTEESGEPAIVPKTNTSAPSSSTLKPSNGNNSTKPKPEAIVHIASDNSTDDDDDDDMFNAVSKLRRRIIPEKSTKNKGKEQARNTSDDSDTD</sequence>
<dbReference type="AlphaFoldDB" id="A0AAD5JSD2"/>
<feature type="compositionally biased region" description="Acidic residues" evidence="2">
    <location>
        <begin position="357"/>
        <end position="366"/>
    </location>
</feature>
<gene>
    <name evidence="3" type="ORF">BDA99DRAFT_563712</name>
</gene>
<accession>A0AAD5JSD2</accession>
<evidence type="ECO:0000256" key="1">
    <source>
        <dbReference type="SAM" id="Coils"/>
    </source>
</evidence>
<feature type="compositionally biased region" description="Polar residues" evidence="2">
    <location>
        <begin position="322"/>
        <end position="343"/>
    </location>
</feature>
<comment type="caution">
    <text evidence="3">The sequence shown here is derived from an EMBL/GenBank/DDBJ whole genome shotgun (WGS) entry which is preliminary data.</text>
</comment>
<proteinExistence type="predicted"/>